<gene>
    <name evidence="2" type="ORF">M6B38_108380</name>
</gene>
<evidence type="ECO:0000313" key="2">
    <source>
        <dbReference type="EMBL" id="KAJ6803434.1"/>
    </source>
</evidence>
<name>A0AAX6EHD1_IRIPA</name>
<feature type="region of interest" description="Disordered" evidence="1">
    <location>
        <begin position="70"/>
        <end position="180"/>
    </location>
</feature>
<comment type="caution">
    <text evidence="2">The sequence shown here is derived from an EMBL/GenBank/DDBJ whole genome shotgun (WGS) entry which is preliminary data.</text>
</comment>
<feature type="compositionally biased region" description="Acidic residues" evidence="1">
    <location>
        <begin position="84"/>
        <end position="128"/>
    </location>
</feature>
<evidence type="ECO:0000313" key="3">
    <source>
        <dbReference type="Proteomes" id="UP001140949"/>
    </source>
</evidence>
<dbReference type="PANTHER" id="PTHR35711:SF1">
    <property type="entry name" value="ECTODERMAL, ISOFORM F"/>
    <property type="match status" value="1"/>
</dbReference>
<dbReference type="PANTHER" id="PTHR35711">
    <property type="entry name" value="EXPRESSED PROTEIN"/>
    <property type="match status" value="1"/>
</dbReference>
<protein>
    <submittedName>
        <fullName evidence="2">Phosphopantothenoylcysteine decarboxylase subunit VHS3-like</fullName>
    </submittedName>
</protein>
<organism evidence="2 3">
    <name type="scientific">Iris pallida</name>
    <name type="common">Sweet iris</name>
    <dbReference type="NCBI Taxonomy" id="29817"/>
    <lineage>
        <taxon>Eukaryota</taxon>
        <taxon>Viridiplantae</taxon>
        <taxon>Streptophyta</taxon>
        <taxon>Embryophyta</taxon>
        <taxon>Tracheophyta</taxon>
        <taxon>Spermatophyta</taxon>
        <taxon>Magnoliopsida</taxon>
        <taxon>Liliopsida</taxon>
        <taxon>Asparagales</taxon>
        <taxon>Iridaceae</taxon>
        <taxon>Iridoideae</taxon>
        <taxon>Irideae</taxon>
        <taxon>Iris</taxon>
    </lineage>
</organism>
<dbReference type="Proteomes" id="UP001140949">
    <property type="component" value="Unassembled WGS sequence"/>
</dbReference>
<feature type="compositionally biased region" description="Acidic residues" evidence="1">
    <location>
        <begin position="136"/>
        <end position="169"/>
    </location>
</feature>
<proteinExistence type="predicted"/>
<dbReference type="AlphaFoldDB" id="A0AAX6EHD1"/>
<sequence>MEAVCGGRNNGSADLEGVVLSAMAESIVAETVLAAAKSLLALLGAMGSLSSKTDILGKGPEVITGMPVVIAGKSKAEPENKDDGDSEDDDDEDDGDDGEEDQDVDGGDDDSADEGNDNEGDEEDDPEADANGGGGSEDDDDDDEDDGDEDEDDDDEEEEEDEEEDDEDDIPRHQLRRGSEVELDWFILLTRW</sequence>
<dbReference type="EMBL" id="JANAVB010036500">
    <property type="protein sequence ID" value="KAJ6803434.1"/>
    <property type="molecule type" value="Genomic_DNA"/>
</dbReference>
<reference evidence="2" key="1">
    <citation type="journal article" date="2023" name="GigaByte">
        <title>Genome assembly of the bearded iris, Iris pallida Lam.</title>
        <authorList>
            <person name="Bruccoleri R.E."/>
            <person name="Oakeley E.J."/>
            <person name="Faust A.M.E."/>
            <person name="Altorfer M."/>
            <person name="Dessus-Babus S."/>
            <person name="Burckhardt D."/>
            <person name="Oertli M."/>
            <person name="Naumann U."/>
            <person name="Petersen F."/>
            <person name="Wong J."/>
        </authorList>
    </citation>
    <scope>NUCLEOTIDE SEQUENCE</scope>
    <source>
        <strain evidence="2">GSM-AAB239-AS_SAM_17_03QT</strain>
    </source>
</reference>
<keyword evidence="3" id="KW-1185">Reference proteome</keyword>
<evidence type="ECO:0000256" key="1">
    <source>
        <dbReference type="SAM" id="MobiDB-lite"/>
    </source>
</evidence>
<accession>A0AAX6EHD1</accession>
<feature type="compositionally biased region" description="Basic and acidic residues" evidence="1">
    <location>
        <begin position="74"/>
        <end position="83"/>
    </location>
</feature>
<reference evidence="2" key="2">
    <citation type="submission" date="2023-04" db="EMBL/GenBank/DDBJ databases">
        <authorList>
            <person name="Bruccoleri R.E."/>
            <person name="Oakeley E.J."/>
            <person name="Faust A.-M."/>
            <person name="Dessus-Babus S."/>
            <person name="Altorfer M."/>
            <person name="Burckhardt D."/>
            <person name="Oertli M."/>
            <person name="Naumann U."/>
            <person name="Petersen F."/>
            <person name="Wong J."/>
        </authorList>
    </citation>
    <scope>NUCLEOTIDE SEQUENCE</scope>
    <source>
        <strain evidence="2">GSM-AAB239-AS_SAM_17_03QT</strain>
        <tissue evidence="2">Leaf</tissue>
    </source>
</reference>